<evidence type="ECO:0000256" key="12">
    <source>
        <dbReference type="ARBA" id="ARBA00023027"/>
    </source>
</evidence>
<evidence type="ECO:0000256" key="9">
    <source>
        <dbReference type="ARBA" id="ARBA00022967"/>
    </source>
</evidence>
<feature type="transmembrane region" description="Helical" evidence="17">
    <location>
        <begin position="206"/>
        <end position="225"/>
    </location>
</feature>
<comment type="similarity">
    <text evidence="3 17">Belongs to the complex I subunit 4 family.</text>
</comment>
<dbReference type="GO" id="GO:0015990">
    <property type="term" value="P:electron transport coupled proton transport"/>
    <property type="evidence" value="ECO:0007669"/>
    <property type="project" value="TreeGrafter"/>
</dbReference>
<evidence type="ECO:0000259" key="18">
    <source>
        <dbReference type="Pfam" id="PF00361"/>
    </source>
</evidence>
<geneLocation type="mitochondrion" evidence="19"/>
<feature type="transmembrane region" description="Helical" evidence="17">
    <location>
        <begin position="159"/>
        <end position="185"/>
    </location>
</feature>
<evidence type="ECO:0000256" key="3">
    <source>
        <dbReference type="ARBA" id="ARBA00009025"/>
    </source>
</evidence>
<feature type="transmembrane region" description="Helical" evidence="17">
    <location>
        <begin position="45"/>
        <end position="68"/>
    </location>
</feature>
<evidence type="ECO:0000256" key="16">
    <source>
        <dbReference type="ARBA" id="ARBA00049551"/>
    </source>
</evidence>
<evidence type="ECO:0000256" key="5">
    <source>
        <dbReference type="ARBA" id="ARBA00021006"/>
    </source>
</evidence>
<dbReference type="GO" id="GO:0008137">
    <property type="term" value="F:NADH dehydrogenase (ubiquinone) activity"/>
    <property type="evidence" value="ECO:0007669"/>
    <property type="project" value="UniProtKB-UniRule"/>
</dbReference>
<evidence type="ECO:0000256" key="2">
    <source>
        <dbReference type="ARBA" id="ARBA00004225"/>
    </source>
</evidence>
<name>B2CKW5_BUTOI</name>
<dbReference type="GO" id="GO:0048039">
    <property type="term" value="F:ubiquinone binding"/>
    <property type="evidence" value="ECO:0007669"/>
    <property type="project" value="TreeGrafter"/>
</dbReference>
<evidence type="ECO:0000256" key="15">
    <source>
        <dbReference type="ARBA" id="ARBA00023136"/>
    </source>
</evidence>
<evidence type="ECO:0000256" key="7">
    <source>
        <dbReference type="ARBA" id="ARBA00022660"/>
    </source>
</evidence>
<dbReference type="InterPro" id="IPR001750">
    <property type="entry name" value="ND/Mrp_TM"/>
</dbReference>
<dbReference type="AlphaFoldDB" id="B2CKW5"/>
<dbReference type="GO" id="GO:0042773">
    <property type="term" value="P:ATP synthesis coupled electron transport"/>
    <property type="evidence" value="ECO:0007669"/>
    <property type="project" value="InterPro"/>
</dbReference>
<dbReference type="GO" id="GO:0031966">
    <property type="term" value="C:mitochondrial membrane"/>
    <property type="evidence" value="ECO:0007669"/>
    <property type="project" value="UniProtKB-SubCell"/>
</dbReference>
<evidence type="ECO:0000313" key="19">
    <source>
        <dbReference type="EMBL" id="ACA66073.1"/>
    </source>
</evidence>
<keyword evidence="10 17" id="KW-0249">Electron transport</keyword>
<keyword evidence="7 17" id="KW-0679">Respiratory chain</keyword>
<feature type="transmembrane region" description="Helical" evidence="17">
    <location>
        <begin position="101"/>
        <end position="123"/>
    </location>
</feature>
<comment type="subcellular location">
    <subcellularLocation>
        <location evidence="2 17">Mitochondrion membrane</location>
        <topology evidence="2 17">Multi-pass membrane protein</topology>
    </subcellularLocation>
</comment>
<keyword evidence="14 17" id="KW-0496">Mitochondrion</keyword>
<comment type="function">
    <text evidence="17">Core subunit of the mitochondrial membrane respiratory chain NADH dehydrogenase (Complex I) which catalyzes electron transfer from NADH through the respiratory chain, using ubiquinone as an electron acceptor. Essential for the catalytic activity and assembly of complex I.</text>
</comment>
<keyword evidence="12 17" id="KW-0520">NAD</keyword>
<keyword evidence="6 17" id="KW-0813">Transport</keyword>
<evidence type="ECO:0000256" key="4">
    <source>
        <dbReference type="ARBA" id="ARBA00012944"/>
    </source>
</evidence>
<comment type="function">
    <text evidence="1">Core subunit of the mitochondrial membrane respiratory chain NADH dehydrogenase (Complex I) that is believed to belong to the minimal assembly required for catalysis. Complex I functions in the transfer of electrons from NADH to the respiratory chain. The immediate electron acceptor for the enzyme is believed to be ubiquinone.</text>
</comment>
<dbReference type="RefSeq" id="YP_001936219.1">
    <property type="nucleotide sequence ID" value="NC_010765.1"/>
</dbReference>
<dbReference type="InterPro" id="IPR003918">
    <property type="entry name" value="NADH_UbQ_OxRdtase"/>
</dbReference>
<evidence type="ECO:0000256" key="10">
    <source>
        <dbReference type="ARBA" id="ARBA00022982"/>
    </source>
</evidence>
<evidence type="ECO:0000256" key="13">
    <source>
        <dbReference type="ARBA" id="ARBA00023075"/>
    </source>
</evidence>
<feature type="transmembrane region" description="Helical" evidence="17">
    <location>
        <begin position="297"/>
        <end position="316"/>
    </location>
</feature>
<dbReference type="EMBL" id="EU523755">
    <property type="protein sequence ID" value="ACA66073.1"/>
    <property type="molecule type" value="Genomic_DNA"/>
</dbReference>
<comment type="catalytic activity">
    <reaction evidence="16 17">
        <text>a ubiquinone + NADH + 5 H(+)(in) = a ubiquinol + NAD(+) + 4 H(+)(out)</text>
        <dbReference type="Rhea" id="RHEA:29091"/>
        <dbReference type="Rhea" id="RHEA-COMP:9565"/>
        <dbReference type="Rhea" id="RHEA-COMP:9566"/>
        <dbReference type="ChEBI" id="CHEBI:15378"/>
        <dbReference type="ChEBI" id="CHEBI:16389"/>
        <dbReference type="ChEBI" id="CHEBI:17976"/>
        <dbReference type="ChEBI" id="CHEBI:57540"/>
        <dbReference type="ChEBI" id="CHEBI:57945"/>
        <dbReference type="EC" id="7.1.1.2"/>
    </reaction>
</comment>
<sequence>MLMVLLSSFSLLFLNSWKISCLFLFLFPLFYSPILAFPYSQQISSFFFLDLMSITLIILSIFISALMLLSTSNIEGKNSFLKLTLLLLFFLFLSFSSSNLILFYIAFEAVIIPTFLLISLWGAQPERLKAGLYLIFYTLSASLPFLISLMFLFKKSNSLFFAFLNLSFFLKLSFFWVLLMILAFLVKLPMFLTHLWLPKAHVEAPVAGSMILAAILLKLGGFGILRMMNFIYPFSKSLSSLIVSISLFGGILTSIICILQTDMKALVAYSSVCHMSLLLSGTFTSSEWGIKGSLSMMISHGLCSSALFLLVTLFYNRTHTRSIFFTRGALALFPSLMLWWFLLSTNNMAAPPSMNLFSEISLLMSVLNWSTYTLIPLMLISFLSASYSILLFTTPTHGIPWQNSSLSNITSREYLSIFLHWLPLNLLIIKMDLFFHWI</sequence>
<evidence type="ECO:0000256" key="8">
    <source>
        <dbReference type="ARBA" id="ARBA00022692"/>
    </source>
</evidence>
<accession>B2CKW5</accession>
<dbReference type="PRINTS" id="PR01437">
    <property type="entry name" value="NUOXDRDTASE4"/>
</dbReference>
<keyword evidence="8 17" id="KW-0812">Transmembrane</keyword>
<feature type="transmembrane region" description="Helical" evidence="17">
    <location>
        <begin position="237"/>
        <end position="259"/>
    </location>
</feature>
<evidence type="ECO:0000256" key="14">
    <source>
        <dbReference type="ARBA" id="ARBA00023128"/>
    </source>
</evidence>
<evidence type="ECO:0000256" key="1">
    <source>
        <dbReference type="ARBA" id="ARBA00003257"/>
    </source>
</evidence>
<feature type="transmembrane region" description="Helical" evidence="17">
    <location>
        <begin position="328"/>
        <end position="349"/>
    </location>
</feature>
<feature type="transmembrane region" description="Helical" evidence="17">
    <location>
        <begin position="369"/>
        <end position="393"/>
    </location>
</feature>
<feature type="transmembrane region" description="Helical" evidence="17">
    <location>
        <begin position="266"/>
        <end position="285"/>
    </location>
</feature>
<feature type="transmembrane region" description="Helical" evidence="17">
    <location>
        <begin position="130"/>
        <end position="153"/>
    </location>
</feature>
<evidence type="ECO:0000256" key="6">
    <source>
        <dbReference type="ARBA" id="ARBA00022448"/>
    </source>
</evidence>
<organism evidence="19">
    <name type="scientific">Buthus occitanus</name>
    <name type="common">Common European scorpion</name>
    <dbReference type="NCBI Taxonomy" id="6868"/>
    <lineage>
        <taxon>Eukaryota</taxon>
        <taxon>Metazoa</taxon>
        <taxon>Ecdysozoa</taxon>
        <taxon>Arthropoda</taxon>
        <taxon>Chelicerata</taxon>
        <taxon>Arachnida</taxon>
        <taxon>Scorpiones</taxon>
        <taxon>Buthida</taxon>
        <taxon>Buthoidea</taxon>
        <taxon>Buthidae</taxon>
        <taxon>Buthus</taxon>
    </lineage>
</organism>
<dbReference type="Pfam" id="PF00361">
    <property type="entry name" value="Proton_antipo_M"/>
    <property type="match status" value="1"/>
</dbReference>
<evidence type="ECO:0000256" key="17">
    <source>
        <dbReference type="RuleBase" id="RU003297"/>
    </source>
</evidence>
<dbReference type="PANTHER" id="PTHR43507">
    <property type="entry name" value="NADH-UBIQUINONE OXIDOREDUCTASE CHAIN 4"/>
    <property type="match status" value="1"/>
</dbReference>
<dbReference type="GO" id="GO:0003954">
    <property type="term" value="F:NADH dehydrogenase activity"/>
    <property type="evidence" value="ECO:0007669"/>
    <property type="project" value="TreeGrafter"/>
</dbReference>
<dbReference type="CTD" id="4538"/>
<dbReference type="PANTHER" id="PTHR43507:SF20">
    <property type="entry name" value="NADH-UBIQUINONE OXIDOREDUCTASE CHAIN 4"/>
    <property type="match status" value="1"/>
</dbReference>
<feature type="domain" description="NADH:quinone oxidoreductase/Mrp antiporter transmembrane" evidence="18">
    <location>
        <begin position="97"/>
        <end position="381"/>
    </location>
</feature>
<feature type="transmembrane region" description="Helical" evidence="17">
    <location>
        <begin position="80"/>
        <end position="95"/>
    </location>
</feature>
<dbReference type="EC" id="7.1.1.2" evidence="4 17"/>
<feature type="transmembrane region" description="Helical" evidence="17">
    <location>
        <begin position="414"/>
        <end position="437"/>
    </location>
</feature>
<keyword evidence="13 17" id="KW-0830">Ubiquinone</keyword>
<proteinExistence type="inferred from homology"/>
<gene>
    <name evidence="19" type="primary">ND4</name>
</gene>
<keyword evidence="15 17" id="KW-0472">Membrane</keyword>
<keyword evidence="11 17" id="KW-1133">Transmembrane helix</keyword>
<dbReference type="GeneID" id="6335789"/>
<keyword evidence="9" id="KW-1278">Translocase</keyword>
<evidence type="ECO:0000256" key="11">
    <source>
        <dbReference type="ARBA" id="ARBA00022989"/>
    </source>
</evidence>
<protein>
    <recommendedName>
        <fullName evidence="5 17">NADH-ubiquinone oxidoreductase chain 4</fullName>
        <ecNumber evidence="4 17">7.1.1.2</ecNumber>
    </recommendedName>
</protein>
<reference evidence="19" key="1">
    <citation type="journal article" date="2008" name="Mol. Biol. Evol.">
        <title>Parallel evolution of truncated transfer RNA genes in arachnid mitochondrial genomes.</title>
        <authorList>
            <person name="Masta S.E."/>
            <person name="Boore J.L."/>
        </authorList>
    </citation>
    <scope>NUCLEOTIDE SEQUENCE</scope>
</reference>